<feature type="coiled-coil region" evidence="2">
    <location>
        <begin position="139"/>
        <end position="166"/>
    </location>
</feature>
<dbReference type="InterPro" id="IPR058625">
    <property type="entry name" value="MdtA-like_BSH"/>
</dbReference>
<dbReference type="PANTHER" id="PTHR30469:SF18">
    <property type="entry name" value="RESISTANCE-NODULATION-CELL DIVISION (RND) EFFLUX MEMBRANE FUSION PROTEIN-RELATED"/>
    <property type="match status" value="1"/>
</dbReference>
<name>A0A0H3H9I9_KLEM8</name>
<dbReference type="Gene3D" id="2.40.30.170">
    <property type="match status" value="1"/>
</dbReference>
<keyword evidence="3" id="KW-0732">Signal</keyword>
<evidence type="ECO:0000313" key="6">
    <source>
        <dbReference type="Proteomes" id="UP000007843"/>
    </source>
</evidence>
<dbReference type="AlphaFoldDB" id="A0A0H3H9I9"/>
<dbReference type="Pfam" id="PF25917">
    <property type="entry name" value="BSH_RND"/>
    <property type="match status" value="1"/>
</dbReference>
<dbReference type="Gene3D" id="2.40.420.20">
    <property type="match status" value="1"/>
</dbReference>
<evidence type="ECO:0000259" key="4">
    <source>
        <dbReference type="Pfam" id="PF25917"/>
    </source>
</evidence>
<gene>
    <name evidence="5" type="ordered locus">KOX_16480</name>
</gene>
<comment type="similarity">
    <text evidence="1">Belongs to the membrane fusion protein (MFP) (TC 8.A.1) family.</text>
</comment>
<dbReference type="PANTHER" id="PTHR30469">
    <property type="entry name" value="MULTIDRUG RESISTANCE PROTEIN MDTA"/>
    <property type="match status" value="1"/>
</dbReference>
<feature type="chain" id="PRO_5002610990" evidence="3">
    <location>
        <begin position="26"/>
        <end position="369"/>
    </location>
</feature>
<dbReference type="GO" id="GO:1990281">
    <property type="term" value="C:efflux pump complex"/>
    <property type="evidence" value="ECO:0007669"/>
    <property type="project" value="TreeGrafter"/>
</dbReference>
<evidence type="ECO:0000313" key="5">
    <source>
        <dbReference type="EMBL" id="AEX05018.1"/>
    </source>
</evidence>
<evidence type="ECO:0000256" key="1">
    <source>
        <dbReference type="ARBA" id="ARBA00009477"/>
    </source>
</evidence>
<dbReference type="SUPFAM" id="SSF111369">
    <property type="entry name" value="HlyD-like secretion proteins"/>
    <property type="match status" value="1"/>
</dbReference>
<dbReference type="Gene3D" id="1.10.287.470">
    <property type="entry name" value="Helix hairpin bin"/>
    <property type="match status" value="1"/>
</dbReference>
<reference evidence="5 6" key="1">
    <citation type="journal article" date="2012" name="J. Bacteriol.">
        <title>Complete genome sequence of Klebsiella oxytoca KCTC 1686, used in production of 2,3-butanediol.</title>
        <authorList>
            <person name="Shin S.H."/>
            <person name="Kim S."/>
            <person name="Kim J.Y."/>
            <person name="Lee S."/>
            <person name="Um Y."/>
            <person name="Oh M.K."/>
            <person name="Kim Y.R."/>
            <person name="Lee J."/>
            <person name="Yang K.S."/>
        </authorList>
    </citation>
    <scope>NUCLEOTIDE SEQUENCE [LARGE SCALE GENOMIC DNA]</scope>
    <source>
        <strain evidence="6">ATCC 8724 / DSM 4798 / JCM 20051 / NBRC 3318 / NRRL B-199 / KCTC 1686</strain>
    </source>
</reference>
<dbReference type="InterPro" id="IPR006143">
    <property type="entry name" value="RND_pump_MFP"/>
</dbReference>
<accession>A0A0H3H9I9</accession>
<dbReference type="EMBL" id="CP003218">
    <property type="protein sequence ID" value="AEX05018.1"/>
    <property type="molecule type" value="Genomic_DNA"/>
</dbReference>
<dbReference type="NCBIfam" id="TIGR01730">
    <property type="entry name" value="RND_mfp"/>
    <property type="match status" value="1"/>
</dbReference>
<proteinExistence type="inferred from homology"/>
<evidence type="ECO:0000256" key="3">
    <source>
        <dbReference type="SAM" id="SignalP"/>
    </source>
</evidence>
<protein>
    <submittedName>
        <fullName evidence="5">RND family efflux transporter MFP subunit</fullName>
    </submittedName>
</protein>
<dbReference type="PROSITE" id="PS51257">
    <property type="entry name" value="PROKAR_LIPOPROTEIN"/>
    <property type="match status" value="1"/>
</dbReference>
<organism evidence="5 6">
    <name type="scientific">Klebsiella michiganensis (strain ATCC 8724 / DSM 4798 / JCM 20051 / NBRC 3318 / NRRL B-199 / KCTC 1686 / BUCSAV 143 / CCM 1901)</name>
    <dbReference type="NCBI Taxonomy" id="1006551"/>
    <lineage>
        <taxon>Bacteria</taxon>
        <taxon>Pseudomonadati</taxon>
        <taxon>Pseudomonadota</taxon>
        <taxon>Gammaproteobacteria</taxon>
        <taxon>Enterobacterales</taxon>
        <taxon>Enterobacteriaceae</taxon>
        <taxon>Klebsiella/Raoultella group</taxon>
        <taxon>Klebsiella</taxon>
    </lineage>
</organism>
<evidence type="ECO:0000256" key="2">
    <source>
        <dbReference type="SAM" id="Coils"/>
    </source>
</evidence>
<sequence length="369" mass="38680">MLRLHSARFAACLLPLALVACGDNASSDDPRTQPPLVRSASVELAHDTSRAYTGVVVARTQSDLGFRVQGKILERFVDTGQTVKRGQPLMRLDPADLKLQAVAQQQAVDAARARARKAISDEARYRGLVGAGAVSASEYDQIKAAADSAKADLSAAQAQANVAQNATGYAVLLADSDGVVMETLAEPGQVVSAGQAVIRLARAGQREALVQLPETLRPAIGSEALATRYGDETQPVAAKLRLLSDAADATTRTFEARYVLEGPLANAPLGATVTLHIKKQSGESQVMQVPLAALYDAGKGPGVWRISAQPARVAWQPVKVLSVGEEAAQVTGEVKPGEEIVALGAHLLHEGEAVRLAGQPDTARTGDKP</sequence>
<dbReference type="HOGENOM" id="CLU_018816_1_0_6"/>
<dbReference type="RefSeq" id="WP_014228711.1">
    <property type="nucleotide sequence ID" value="NC_016612.1"/>
</dbReference>
<feature type="domain" description="Multidrug resistance protein MdtA-like barrel-sandwich hybrid" evidence="4">
    <location>
        <begin position="63"/>
        <end position="196"/>
    </location>
</feature>
<dbReference type="GO" id="GO:0015562">
    <property type="term" value="F:efflux transmembrane transporter activity"/>
    <property type="evidence" value="ECO:0007669"/>
    <property type="project" value="TreeGrafter"/>
</dbReference>
<dbReference type="PATRIC" id="fig|1006551.4.peg.3305"/>
<keyword evidence="2" id="KW-0175">Coiled coil</keyword>
<feature type="signal peptide" evidence="3">
    <location>
        <begin position="1"/>
        <end position="25"/>
    </location>
</feature>
<dbReference type="Proteomes" id="UP000007843">
    <property type="component" value="Chromosome"/>
</dbReference>
<dbReference type="KEGG" id="kox:KOX_16480"/>
<dbReference type="Gene3D" id="2.40.50.100">
    <property type="match status" value="1"/>
</dbReference>